<proteinExistence type="predicted"/>
<gene>
    <name evidence="2" type="ORF">GW779_05755</name>
    <name evidence="1" type="ORF">GW910_00585</name>
</gene>
<dbReference type="Proteomes" id="UP000768163">
    <property type="component" value="Unassembled WGS sequence"/>
</dbReference>
<dbReference type="EMBL" id="JAACVF010000015">
    <property type="protein sequence ID" value="NCN64566.1"/>
    <property type="molecule type" value="Genomic_DNA"/>
</dbReference>
<organism evidence="1 3">
    <name type="scientific">Candidatus Altarchaeum hamiconexum</name>
    <dbReference type="NCBI Taxonomy" id="1803513"/>
    <lineage>
        <taxon>Archaea</taxon>
        <taxon>Candidatus Altarchaeota</taxon>
        <taxon>Candidatus Altiarchaeia</taxon>
        <taxon>Candidatus Altarchaeales</taxon>
        <taxon>Candidatus Altarchaeaceae</taxon>
        <taxon>Candidatus Altarchaeum</taxon>
    </lineage>
</organism>
<evidence type="ECO:0000313" key="1">
    <source>
        <dbReference type="EMBL" id="NCN64566.1"/>
    </source>
</evidence>
<reference evidence="1" key="1">
    <citation type="submission" date="2019-11" db="EMBL/GenBank/DDBJ databases">
        <title>Lipid analysis of CO2-rich subsurface aquifers suggests an autotrophy-based deep biosphere with lysolipids enriched in CPR bacteria.</title>
        <authorList>
            <person name="Probst A.J."/>
            <person name="Elling F.J."/>
            <person name="Castelle C.J."/>
            <person name="Zhu Q."/>
            <person name="Elvert M."/>
            <person name="Birarda G."/>
            <person name="Holman H.-Y."/>
            <person name="Lane K.R."/>
            <person name="Ladd B."/>
            <person name="Ryan M.C."/>
            <person name="Woyke T."/>
            <person name="Hinrichs K.-U."/>
            <person name="Banfield J.F."/>
        </authorList>
    </citation>
    <scope>NUCLEOTIDE SEQUENCE</scope>
    <source>
        <strain evidence="1">CG_2015-01_33_1645</strain>
        <strain evidence="2">CG_2015-04_33_537</strain>
    </source>
</reference>
<accession>A0A8J7YRP6</accession>
<evidence type="ECO:0000313" key="3">
    <source>
        <dbReference type="Proteomes" id="UP000768163"/>
    </source>
</evidence>
<evidence type="ECO:0000313" key="2">
    <source>
        <dbReference type="EMBL" id="NCS91887.1"/>
    </source>
</evidence>
<sequence>MNITASYKAIEARKFVSATNLQTIQISSKSTLTHLTKAENGLSVGFVFVSNYEPNIGFIRIEGEIYVAANPEETDKALIEWRSSENKRLPQEMAETVHNSIISNCMMETAVISREINLPPPFPIPRVQLGKEQTVQPTEINNSDATRYIQ</sequence>
<comment type="caution">
    <text evidence="1">The sequence shown here is derived from an EMBL/GenBank/DDBJ whole genome shotgun (WGS) entry which is preliminary data.</text>
</comment>
<protein>
    <submittedName>
        <fullName evidence="1">Uncharacterized protein</fullName>
    </submittedName>
</protein>
<dbReference type="Proteomes" id="UP000738826">
    <property type="component" value="Unassembled WGS sequence"/>
</dbReference>
<dbReference type="EMBL" id="JAACQH010000124">
    <property type="protein sequence ID" value="NCS91887.1"/>
    <property type="molecule type" value="Genomic_DNA"/>
</dbReference>
<dbReference type="AlphaFoldDB" id="A0A8J7YRP6"/>
<name>A0A8J7YRP6_9ARCH</name>